<organism evidence="11 12">
    <name type="scientific">Phaeobacter gallaeciensis</name>
    <dbReference type="NCBI Taxonomy" id="60890"/>
    <lineage>
        <taxon>Bacteria</taxon>
        <taxon>Pseudomonadati</taxon>
        <taxon>Pseudomonadota</taxon>
        <taxon>Alphaproteobacteria</taxon>
        <taxon>Rhodobacterales</taxon>
        <taxon>Roseobacteraceae</taxon>
        <taxon>Phaeobacter</taxon>
    </lineage>
</organism>
<evidence type="ECO:0000256" key="7">
    <source>
        <dbReference type="SAM" id="MobiDB-lite"/>
    </source>
</evidence>
<dbReference type="InterPro" id="IPR011527">
    <property type="entry name" value="ABC1_TM_dom"/>
</dbReference>
<gene>
    <name evidence="11" type="primary">lapB</name>
    <name evidence="11" type="ORF">JL2886_03248</name>
</gene>
<dbReference type="PROSITE" id="PS50893">
    <property type="entry name" value="ABC_TRANSPORTER_2"/>
    <property type="match status" value="1"/>
</dbReference>
<dbReference type="GO" id="GO:0005524">
    <property type="term" value="F:ATP binding"/>
    <property type="evidence" value="ECO:0007669"/>
    <property type="project" value="UniProtKB-KW"/>
</dbReference>
<dbReference type="InterPro" id="IPR039421">
    <property type="entry name" value="Type_1_exporter"/>
</dbReference>
<dbReference type="InterPro" id="IPR027417">
    <property type="entry name" value="P-loop_NTPase"/>
</dbReference>
<keyword evidence="3" id="KW-0547">Nucleotide-binding</keyword>
<evidence type="ECO:0000256" key="4">
    <source>
        <dbReference type="ARBA" id="ARBA00022840"/>
    </source>
</evidence>
<comment type="subcellular location">
    <subcellularLocation>
        <location evidence="1">Cell membrane</location>
        <topology evidence="1">Multi-pass membrane protein</topology>
    </subcellularLocation>
</comment>
<feature type="transmembrane region" description="Helical" evidence="8">
    <location>
        <begin position="501"/>
        <end position="528"/>
    </location>
</feature>
<dbReference type="InterPro" id="IPR003593">
    <property type="entry name" value="AAA+_ATPase"/>
</dbReference>
<keyword evidence="2 8" id="KW-0812">Transmembrane</keyword>
<dbReference type="PANTHER" id="PTHR43394">
    <property type="entry name" value="ATP-DEPENDENT PERMEASE MDL1, MITOCHONDRIAL"/>
    <property type="match status" value="1"/>
</dbReference>
<feature type="domain" description="ABC transporter" evidence="9">
    <location>
        <begin position="582"/>
        <end position="813"/>
    </location>
</feature>
<evidence type="ECO:0000256" key="8">
    <source>
        <dbReference type="SAM" id="Phobius"/>
    </source>
</evidence>
<dbReference type="AlphaFoldDB" id="A0A1B0ZVK8"/>
<dbReference type="EMBL" id="CP015124">
    <property type="protein sequence ID" value="ANP38128.1"/>
    <property type="molecule type" value="Genomic_DNA"/>
</dbReference>
<dbReference type="Proteomes" id="UP000092565">
    <property type="component" value="Chromosome"/>
</dbReference>
<keyword evidence="6 8" id="KW-0472">Membrane</keyword>
<keyword evidence="4 11" id="KW-0067">ATP-binding</keyword>
<feature type="transmembrane region" description="Helical" evidence="8">
    <location>
        <begin position="270"/>
        <end position="289"/>
    </location>
</feature>
<name>A0A1B0ZVK8_9RHOB</name>
<dbReference type="InterPro" id="IPR036640">
    <property type="entry name" value="ABC1_TM_sf"/>
</dbReference>
<dbReference type="Gene3D" id="3.90.70.10">
    <property type="entry name" value="Cysteine proteinases"/>
    <property type="match status" value="1"/>
</dbReference>
<feature type="transmembrane region" description="Helical" evidence="8">
    <location>
        <begin position="301"/>
        <end position="321"/>
    </location>
</feature>
<dbReference type="PATRIC" id="fig|60890.4.peg.3164"/>
<reference evidence="11 12" key="1">
    <citation type="submission" date="2016-04" db="EMBL/GenBank/DDBJ databases">
        <authorList>
            <person name="Evans L.H."/>
            <person name="Alamgir A."/>
            <person name="Owens N."/>
            <person name="Weber N.D."/>
            <person name="Virtaneva K."/>
            <person name="Barbian K."/>
            <person name="Babar A."/>
            <person name="Rosenke K."/>
        </authorList>
    </citation>
    <scope>NUCLEOTIDE SEQUENCE [LARGE SCALE GENOMIC DNA]</scope>
    <source>
        <strain evidence="11 12">JL2886</strain>
    </source>
</reference>
<dbReference type="SUPFAM" id="SSF52540">
    <property type="entry name" value="P-loop containing nucleoside triphosphate hydrolases"/>
    <property type="match status" value="1"/>
</dbReference>
<dbReference type="Gene3D" id="1.20.1560.10">
    <property type="entry name" value="ABC transporter type 1, transmembrane domain"/>
    <property type="match status" value="1"/>
</dbReference>
<feature type="compositionally biased region" description="Basic residues" evidence="7">
    <location>
        <begin position="1"/>
        <end position="13"/>
    </location>
</feature>
<feature type="compositionally biased region" description="Low complexity" evidence="7">
    <location>
        <begin position="53"/>
        <end position="62"/>
    </location>
</feature>
<evidence type="ECO:0000256" key="2">
    <source>
        <dbReference type="ARBA" id="ARBA00022692"/>
    </source>
</evidence>
<dbReference type="PROSITE" id="PS50929">
    <property type="entry name" value="ABC_TM1F"/>
    <property type="match status" value="1"/>
</dbReference>
<evidence type="ECO:0000256" key="5">
    <source>
        <dbReference type="ARBA" id="ARBA00022989"/>
    </source>
</evidence>
<dbReference type="Gene3D" id="3.40.50.300">
    <property type="entry name" value="P-loop containing nucleotide triphosphate hydrolases"/>
    <property type="match status" value="1"/>
</dbReference>
<dbReference type="Pfam" id="PF00664">
    <property type="entry name" value="ABC_membrane"/>
    <property type="match status" value="1"/>
</dbReference>
<keyword evidence="12" id="KW-1185">Reference proteome</keyword>
<dbReference type="GO" id="GO:0015421">
    <property type="term" value="F:ABC-type oligopeptide transporter activity"/>
    <property type="evidence" value="ECO:0007669"/>
    <property type="project" value="TreeGrafter"/>
</dbReference>
<dbReference type="GO" id="GO:0016887">
    <property type="term" value="F:ATP hydrolysis activity"/>
    <property type="evidence" value="ECO:0007669"/>
    <property type="project" value="InterPro"/>
</dbReference>
<dbReference type="SMART" id="SM00382">
    <property type="entry name" value="AAA"/>
    <property type="match status" value="1"/>
</dbReference>
<dbReference type="GO" id="GO:0005886">
    <property type="term" value="C:plasma membrane"/>
    <property type="evidence" value="ECO:0007669"/>
    <property type="project" value="UniProtKB-SubCell"/>
</dbReference>
<evidence type="ECO:0000259" key="10">
    <source>
        <dbReference type="PROSITE" id="PS50929"/>
    </source>
</evidence>
<dbReference type="InterPro" id="IPR003439">
    <property type="entry name" value="ABC_transporter-like_ATP-bd"/>
</dbReference>
<dbReference type="SUPFAM" id="SSF90123">
    <property type="entry name" value="ABC transporter transmembrane region"/>
    <property type="match status" value="1"/>
</dbReference>
<dbReference type="RefSeq" id="WP_370571462.1">
    <property type="nucleotide sequence ID" value="NZ_CP015124.1"/>
</dbReference>
<feature type="domain" description="ABC transmembrane type-1" evidence="10">
    <location>
        <begin position="270"/>
        <end position="548"/>
    </location>
</feature>
<evidence type="ECO:0000313" key="12">
    <source>
        <dbReference type="Proteomes" id="UP000092565"/>
    </source>
</evidence>
<feature type="transmembrane region" description="Helical" evidence="8">
    <location>
        <begin position="404"/>
        <end position="423"/>
    </location>
</feature>
<evidence type="ECO:0000313" key="11">
    <source>
        <dbReference type="EMBL" id="ANP38128.1"/>
    </source>
</evidence>
<evidence type="ECO:0000256" key="3">
    <source>
        <dbReference type="ARBA" id="ARBA00022741"/>
    </source>
</evidence>
<evidence type="ECO:0000259" key="9">
    <source>
        <dbReference type="PROSITE" id="PS50893"/>
    </source>
</evidence>
<accession>A0A1B0ZVK8</accession>
<dbReference type="PANTHER" id="PTHR43394:SF1">
    <property type="entry name" value="ATP-BINDING CASSETTE SUB-FAMILY B MEMBER 10, MITOCHONDRIAL"/>
    <property type="match status" value="1"/>
</dbReference>
<evidence type="ECO:0000256" key="1">
    <source>
        <dbReference type="ARBA" id="ARBA00004651"/>
    </source>
</evidence>
<feature type="region of interest" description="Disordered" evidence="7">
    <location>
        <begin position="1"/>
        <end position="68"/>
    </location>
</feature>
<feature type="transmembrane region" description="Helical" evidence="8">
    <location>
        <begin position="376"/>
        <end position="398"/>
    </location>
</feature>
<proteinExistence type="predicted"/>
<dbReference type="Pfam" id="PF00005">
    <property type="entry name" value="ABC_tran"/>
    <property type="match status" value="1"/>
</dbReference>
<sequence length="814" mass="87923">MIRFPGKFRRPKKAANAEPPAQPVPISPAPELSASLSPPPFTASAPEPMTVSPALEPAADPLPLHREDMQIAATGAPTPAPLGDTAEDAPLQPEIAPENADGAAEQATKAPAAGADERIRHRAELISTLAALKGAETQTSDIASSLWRDGKGDTSPNVLAKALGSAGLKARLQKTKKITPGLWPALAMMQGGQCVLVLEQTGQFLTIYDTSCPDNRTEVPLGDFSPYFTGQVLTARASVSQMAARHTPQLENSHWFWGEFPKYRRQVGEIMLGSLVANVLAVSVALFSLQVYDRVVPHQSHATLSVLAIGAFLAIMLEALLKVARARLTDTAGRQIELSVQHSLMSRIIGMRSDKKPLPPSGLFAAMRDFGSVREFFTSSTISTLADIPFIAVFLLLVSSIAGPIVWVIVLGGLLMLLPAYFMQKRMIALTRQTQGANAKAGRLLHEVVTELDTLKTQRGEDRVLRLWDELNVLSSHSSTEQRRLSSALTYWSQGVQQATYIVAVVLGTLMVFAGEFTVGTIIATGILTSRTLAPLTQFAGTLARWSNVKAALEGLEAIATAPQENDSQRSYLRRDTLTGRFDLREVVFRYDPDAAPTLDVPAVAILPGQRVAILGVNGSGKSTLLKLLSGLYAPEKGRVMVDGTDISQIDPRDLRRNIGYLSQDVRLMAGTLRDNLNLGQLERDDSRLMEALDFAGLGAFVRSHHKGLDLEIGDGGGGLSIGQRQSIGWARLWLQNPAVVLLDEPTAALDQTLERTMVSRLESWLEGRTAVIATHRMPILSLTNRTLILQAGRMVVDGPRDQVLAHLAAGDKK</sequence>
<protein>
    <submittedName>
        <fullName evidence="11">ABC transporter ATP-binding protein</fullName>
    </submittedName>
</protein>
<evidence type="ECO:0000256" key="6">
    <source>
        <dbReference type="ARBA" id="ARBA00023136"/>
    </source>
</evidence>
<keyword evidence="5 8" id="KW-1133">Transmembrane helix</keyword>